<organism evidence="1 2">
    <name type="scientific">Steinernema glaseri</name>
    <dbReference type="NCBI Taxonomy" id="37863"/>
    <lineage>
        <taxon>Eukaryota</taxon>
        <taxon>Metazoa</taxon>
        <taxon>Ecdysozoa</taxon>
        <taxon>Nematoda</taxon>
        <taxon>Chromadorea</taxon>
        <taxon>Rhabditida</taxon>
        <taxon>Tylenchina</taxon>
        <taxon>Panagrolaimomorpha</taxon>
        <taxon>Strongyloidoidea</taxon>
        <taxon>Steinernematidae</taxon>
        <taxon>Steinernema</taxon>
    </lineage>
</organism>
<reference evidence="2" key="1">
    <citation type="submission" date="2016-11" db="UniProtKB">
        <authorList>
            <consortium name="WormBaseParasite"/>
        </authorList>
    </citation>
    <scope>IDENTIFICATION</scope>
</reference>
<sequence length="70" mass="7865">MLTSIRSPEVSARGNGHSGCVTFEFATGSSCSSSEQCKSLRALNFDHLDFFREDGDIVHRIRPFHTYARK</sequence>
<dbReference type="Proteomes" id="UP000095287">
    <property type="component" value="Unplaced"/>
</dbReference>
<keyword evidence="1" id="KW-1185">Reference proteome</keyword>
<name>A0A1I7YU08_9BILA</name>
<protein>
    <submittedName>
        <fullName evidence="2">Uncharacterized protein</fullName>
    </submittedName>
</protein>
<dbReference type="AlphaFoldDB" id="A0A1I7YU08"/>
<evidence type="ECO:0000313" key="1">
    <source>
        <dbReference type="Proteomes" id="UP000095287"/>
    </source>
</evidence>
<accession>A0A1I7YU08</accession>
<proteinExistence type="predicted"/>
<dbReference type="WBParaSite" id="L893_g19689.t1">
    <property type="protein sequence ID" value="L893_g19689.t1"/>
    <property type="gene ID" value="L893_g19689"/>
</dbReference>
<evidence type="ECO:0000313" key="2">
    <source>
        <dbReference type="WBParaSite" id="L893_g19689.t1"/>
    </source>
</evidence>